<accession>A0AAW7X6A6</accession>
<dbReference type="SUPFAM" id="SSF52218">
    <property type="entry name" value="Flavoproteins"/>
    <property type="match status" value="1"/>
</dbReference>
<keyword evidence="2" id="KW-0285">Flavoprotein</keyword>
<dbReference type="EMBL" id="JAUOPB010000009">
    <property type="protein sequence ID" value="MDO6423375.1"/>
    <property type="molecule type" value="Genomic_DNA"/>
</dbReference>
<feature type="domain" description="NADPH-dependent FMN reductase-like" evidence="3">
    <location>
        <begin position="3"/>
        <end position="146"/>
    </location>
</feature>
<organism evidence="4 5">
    <name type="scientific">Saccharophagus degradans</name>
    <dbReference type="NCBI Taxonomy" id="86304"/>
    <lineage>
        <taxon>Bacteria</taxon>
        <taxon>Pseudomonadati</taxon>
        <taxon>Pseudomonadota</taxon>
        <taxon>Gammaproteobacteria</taxon>
        <taxon>Cellvibrionales</taxon>
        <taxon>Cellvibrionaceae</taxon>
        <taxon>Saccharophagus</taxon>
    </lineage>
</organism>
<dbReference type="RefSeq" id="WP_303493064.1">
    <property type="nucleotide sequence ID" value="NZ_JAUOPB010000009.1"/>
</dbReference>
<dbReference type="Pfam" id="PF03358">
    <property type="entry name" value="FMN_red"/>
    <property type="match status" value="1"/>
</dbReference>
<dbReference type="GO" id="GO:0016491">
    <property type="term" value="F:oxidoreductase activity"/>
    <property type="evidence" value="ECO:0007669"/>
    <property type="project" value="UniProtKB-KW"/>
</dbReference>
<dbReference type="InterPro" id="IPR029039">
    <property type="entry name" value="Flavoprotein-like_sf"/>
</dbReference>
<gene>
    <name evidence="4" type="ORF">Q4521_12920</name>
</gene>
<dbReference type="Gene3D" id="3.40.50.360">
    <property type="match status" value="1"/>
</dbReference>
<dbReference type="InterPro" id="IPR050712">
    <property type="entry name" value="NAD(P)H-dep_reductase"/>
</dbReference>
<keyword evidence="4" id="KW-0560">Oxidoreductase</keyword>
<comment type="caution">
    <text evidence="4">The sequence shown here is derived from an EMBL/GenBank/DDBJ whole genome shotgun (WGS) entry which is preliminary data.</text>
</comment>
<name>A0AAW7X6A6_9GAMM</name>
<evidence type="ECO:0000256" key="1">
    <source>
        <dbReference type="ARBA" id="ARBA00001917"/>
    </source>
</evidence>
<proteinExistence type="predicted"/>
<dbReference type="Proteomes" id="UP001169760">
    <property type="component" value="Unassembled WGS sequence"/>
</dbReference>
<sequence length="179" mass="19405">MTTKIVAFAASSSSTSINKRLVTYATQQLSNVEVEILDLNDFEMPLFSVDREKALGSPDAAQRFYKKLGEANGLIISFAEHNGSYTAAYKNLYDWTSRIDTKVFQNKPVLALATSPGKGGGANVLAQAVKSLPHFGANVVGELSIPQFNNNFDTEAGKLTNTELDATLKQLLETLVSQL</sequence>
<protein>
    <submittedName>
        <fullName evidence="4">NAD(P)H-dependent oxidoreductase</fullName>
        <ecNumber evidence="4">1.-.-.-</ecNumber>
    </submittedName>
</protein>
<dbReference type="GO" id="GO:0005829">
    <property type="term" value="C:cytosol"/>
    <property type="evidence" value="ECO:0007669"/>
    <property type="project" value="TreeGrafter"/>
</dbReference>
<reference evidence="4" key="1">
    <citation type="submission" date="2023-07" db="EMBL/GenBank/DDBJ databases">
        <title>Genome content predicts the carbon catabolic preferences of heterotrophic bacteria.</title>
        <authorList>
            <person name="Gralka M."/>
        </authorList>
    </citation>
    <scope>NUCLEOTIDE SEQUENCE</scope>
    <source>
        <strain evidence="4">I3M17_2</strain>
    </source>
</reference>
<evidence type="ECO:0000256" key="2">
    <source>
        <dbReference type="ARBA" id="ARBA00022643"/>
    </source>
</evidence>
<dbReference type="PANTHER" id="PTHR30543">
    <property type="entry name" value="CHROMATE REDUCTASE"/>
    <property type="match status" value="1"/>
</dbReference>
<keyword evidence="2" id="KW-0288">FMN</keyword>
<dbReference type="AlphaFoldDB" id="A0AAW7X6A6"/>
<dbReference type="InterPro" id="IPR005025">
    <property type="entry name" value="FMN_Rdtase-like_dom"/>
</dbReference>
<evidence type="ECO:0000313" key="5">
    <source>
        <dbReference type="Proteomes" id="UP001169760"/>
    </source>
</evidence>
<evidence type="ECO:0000259" key="3">
    <source>
        <dbReference type="Pfam" id="PF03358"/>
    </source>
</evidence>
<dbReference type="PANTHER" id="PTHR30543:SF21">
    <property type="entry name" value="NAD(P)H-DEPENDENT FMN REDUCTASE LOT6"/>
    <property type="match status" value="1"/>
</dbReference>
<dbReference type="EC" id="1.-.-.-" evidence="4"/>
<dbReference type="GO" id="GO:0010181">
    <property type="term" value="F:FMN binding"/>
    <property type="evidence" value="ECO:0007669"/>
    <property type="project" value="TreeGrafter"/>
</dbReference>
<comment type="cofactor">
    <cofactor evidence="1">
        <name>FMN</name>
        <dbReference type="ChEBI" id="CHEBI:58210"/>
    </cofactor>
</comment>
<evidence type="ECO:0000313" key="4">
    <source>
        <dbReference type="EMBL" id="MDO6423375.1"/>
    </source>
</evidence>